<reference evidence="5" key="1">
    <citation type="submission" date="2024-03" db="EMBL/GenBank/DDBJ databases">
        <title>Human intestinal bacterial collection.</title>
        <authorList>
            <person name="Pauvert C."/>
            <person name="Hitch T.C.A."/>
            <person name="Clavel T."/>
        </authorList>
    </citation>
    <scope>NUCLEOTIDE SEQUENCE [LARGE SCALE GENOMIC DNA]</scope>
    <source>
        <strain evidence="5">CLA-AA-H89B</strain>
    </source>
</reference>
<keyword evidence="3" id="KW-0472">Membrane</keyword>
<keyword evidence="3" id="KW-0812">Transmembrane</keyword>
<dbReference type="PANTHER" id="PTHR37813:SF1">
    <property type="entry name" value="FELS-2 PROPHAGE PROTEIN"/>
    <property type="match status" value="1"/>
</dbReference>
<evidence type="ECO:0000313" key="5">
    <source>
        <dbReference type="EMBL" id="MEQ2554882.1"/>
    </source>
</evidence>
<feature type="transmembrane region" description="Helical" evidence="3">
    <location>
        <begin position="593"/>
        <end position="617"/>
    </location>
</feature>
<feature type="transmembrane region" description="Helical" evidence="3">
    <location>
        <begin position="559"/>
        <end position="581"/>
    </location>
</feature>
<keyword evidence="6" id="KW-1185">Reference proteome</keyword>
<dbReference type="NCBIfam" id="TIGR01760">
    <property type="entry name" value="tape_meas_TP901"/>
    <property type="match status" value="2"/>
</dbReference>
<keyword evidence="2" id="KW-0175">Coiled coil</keyword>
<dbReference type="InterPro" id="IPR010090">
    <property type="entry name" value="Phage_tape_meas"/>
</dbReference>
<evidence type="ECO:0000256" key="2">
    <source>
        <dbReference type="SAM" id="Coils"/>
    </source>
</evidence>
<dbReference type="EMBL" id="JBBMFS010000005">
    <property type="protein sequence ID" value="MEQ2554882.1"/>
    <property type="molecule type" value="Genomic_DNA"/>
</dbReference>
<organism evidence="5 6">
    <name type="scientific">Lachnospira intestinalis</name>
    <dbReference type="NCBI Taxonomy" id="3133158"/>
    <lineage>
        <taxon>Bacteria</taxon>
        <taxon>Bacillati</taxon>
        <taxon>Bacillota</taxon>
        <taxon>Clostridia</taxon>
        <taxon>Lachnospirales</taxon>
        <taxon>Lachnospiraceae</taxon>
        <taxon>Lachnospira</taxon>
    </lineage>
</organism>
<feature type="coiled-coil region" evidence="2">
    <location>
        <begin position="24"/>
        <end position="132"/>
    </location>
</feature>
<keyword evidence="1" id="KW-1188">Viral release from host cell</keyword>
<feature type="coiled-coil region" evidence="2">
    <location>
        <begin position="379"/>
        <end position="406"/>
    </location>
</feature>
<feature type="transmembrane region" description="Helical" evidence="3">
    <location>
        <begin position="629"/>
        <end position="648"/>
    </location>
</feature>
<sequence length="907" mass="97061">MAKSRIAGITIEIGGDTTGLQNALKGTNDNIKKTQDELKDVTRLLKLDPTNTELLKQKQVLLNKAIDETKQKLQMLQNAQRQAASEVGQNGKITQEQYRALQREVEATKEEIKKLQKEANSANAALQKVSDVTGKIGKTATKIGKGMSVVSAGIGGVATAAVKTTADFESAMSNVQAISGATGEDMNSLKEKAREMGAQTKFSATEAGEAMSYMAMAGWKTEEMMSGISGIMNLAAASGEDLATTSDIVTDALTAFGLTAQDTEKFVDTLAATATNSNTNVSLLGESFKYCAPVCGALGYSAEDTSIALGLMANCGIKATNAGTALRAILTNMAKPTDAVEAAMSELGVSLTDSEGKMLSLRDLMVNLRDGFGQSEISAEELTESMNQLQTAYENGETTADEYEEAQKKLIESAYGAEGAEKARLAAMLAGKEGMSGLLAIVNATEGDLDKLTTAIDNSKDSAQNMADIMNDNLKGQLTILKSQCQELAISIGELLMPQIRNIVGSVQGVVDKLNRMSDHQKKLIVDIALLIAAIGPLLLVIGKISAGISTVSAVAAKIMPFIGIFMNKCSMLPGIFMKIITASKGIAQSISLMLGPVGMIVAAIVAVIAILVGLYTKCDDFRNFVNNTLLGMFTFIQQIISELIAVIQEFWEWLEPYVSPHIEFLKGILILAIEGIKAFIELFLLNIVTSIKAVLIVIQNVVELVLGVIKSVVSGAMDFIQGIIDVVLGVISGDWERVWTGIKEMLGGIVEAIGGIIGNLVSFLTNTFEDLINLGFEWGKDFVSGLAKGIKSMIDSVGDAAKSIANKITNILHFSRPDEGPLRDYETWMPDFVGRMAEQIKQQEYKIAQAAMGLAQSLNISADLPGNNPKGGDNTQINFNGNYNFRNRDDVDYFMNQAALRLAVSR</sequence>
<evidence type="ECO:0000256" key="1">
    <source>
        <dbReference type="ARBA" id="ARBA00022612"/>
    </source>
</evidence>
<dbReference type="Pfam" id="PF10145">
    <property type="entry name" value="PhageMin_Tail"/>
    <property type="match status" value="1"/>
</dbReference>
<dbReference type="PANTHER" id="PTHR37813">
    <property type="entry name" value="FELS-2 PROPHAGE PROTEIN"/>
    <property type="match status" value="1"/>
</dbReference>
<gene>
    <name evidence="5" type="ORF">WMO37_07595</name>
</gene>
<name>A0ABV1H671_9FIRM</name>
<dbReference type="Proteomes" id="UP001546774">
    <property type="component" value="Unassembled WGS sequence"/>
</dbReference>
<evidence type="ECO:0000313" key="6">
    <source>
        <dbReference type="Proteomes" id="UP001546774"/>
    </source>
</evidence>
<comment type="caution">
    <text evidence="5">The sequence shown here is derived from an EMBL/GenBank/DDBJ whole genome shotgun (WGS) entry which is preliminary data.</text>
</comment>
<feature type="domain" description="Phage tail tape measure protein" evidence="4">
    <location>
        <begin position="191"/>
        <end position="374"/>
    </location>
</feature>
<feature type="transmembrane region" description="Helical" evidence="3">
    <location>
        <begin position="669"/>
        <end position="688"/>
    </location>
</feature>
<evidence type="ECO:0000256" key="3">
    <source>
        <dbReference type="SAM" id="Phobius"/>
    </source>
</evidence>
<accession>A0ABV1H671</accession>
<protein>
    <submittedName>
        <fullName evidence="5">Phage tail tape measure protein</fullName>
    </submittedName>
</protein>
<evidence type="ECO:0000259" key="4">
    <source>
        <dbReference type="Pfam" id="PF10145"/>
    </source>
</evidence>
<proteinExistence type="predicted"/>
<keyword evidence="3" id="KW-1133">Transmembrane helix</keyword>
<feature type="transmembrane region" description="Helical" evidence="3">
    <location>
        <begin position="524"/>
        <end position="547"/>
    </location>
</feature>